<dbReference type="PROSITE" id="PS50297">
    <property type="entry name" value="ANK_REP_REGION"/>
    <property type="match status" value="1"/>
</dbReference>
<sequence>MALEAPDRLPSKLDIMHIVTLLREKMTDSMDHTWQLREDPAYFHMHLEETCEHRLTMVKDVNGRDHPANLPMMRTQNAVGKGPICVAISVSNSHLLRRLLQLGACPTNSSMRSHTIWRAIQFDSIPCVRALAKDCDLNFHFADSRTHFTMICAKMQRTYDRTYLGAFDILLEAGADVDSQFPLIDVSPRFTKGRQYSKLLEEMEISKEWYPTCLDWGFQRDRELFDLMLLRSSSTDEKMTRYGVLRAAMQGRSALSAYLRSGDLTWGEQAKNFLELVMREQVSKIEGWEFFNISALKTLIDFGVKIHSCDYPECCSRLLQDARREINNETYERLYRLFQDYSSVSPEAISEAVSEKGTTLLELLSKFGVQVGDVGVHALLRAARIGNFSAVNWLLGAGVKIKAGVCDDSGLGDDFTIVALLIQKIDSHRNIKTKMSMLQHLVDCGAELKERARDQYADGLFKHVLVQKTKEVHVIPGTDGDQDIFTVTSGRETADVLVPWLLDQLGVGSRNIAGVELQALFTSASAEMSRSPLILNGLYISCGLPPDPEAILALLIEHQAEDQLIQEVIQKSASIDMYAKLDFPDRWYTPIQAAASVCDYPLVLQLLDRGADINAPPRGFYGLTALQAICAWFPMSGKERDCQQKIVNLLIKNGANVNAEPEARGLTAIMVSAHQGDVELAAVLLAHGADPNLHITRQLNGHPQSTLDVAADRCDMTKLLLDAGALSARRGSTGYEGAILDAEKYGNYAVARILREHIDRQEKQFHIRPELRACHSAVMKKMDEQDANRRQKKMQDKDEGLIH</sequence>
<reference evidence="5" key="1">
    <citation type="submission" date="2020-10" db="EMBL/GenBank/DDBJ databases">
        <title>High-Quality Genome Resource of Clonostachys rosea strain S41 by Oxford Nanopore Long-Read Sequencing.</title>
        <authorList>
            <person name="Wang H."/>
        </authorList>
    </citation>
    <scope>NUCLEOTIDE SEQUENCE</scope>
    <source>
        <strain evidence="5">S41</strain>
    </source>
</reference>
<dbReference type="Proteomes" id="UP000616885">
    <property type="component" value="Unassembled WGS sequence"/>
</dbReference>
<name>A0A8H7NPR1_BIOOC</name>
<organism evidence="5 6">
    <name type="scientific">Bionectria ochroleuca</name>
    <name type="common">Gliocladium roseum</name>
    <dbReference type="NCBI Taxonomy" id="29856"/>
    <lineage>
        <taxon>Eukaryota</taxon>
        <taxon>Fungi</taxon>
        <taxon>Dikarya</taxon>
        <taxon>Ascomycota</taxon>
        <taxon>Pezizomycotina</taxon>
        <taxon>Sordariomycetes</taxon>
        <taxon>Hypocreomycetidae</taxon>
        <taxon>Hypocreales</taxon>
        <taxon>Bionectriaceae</taxon>
        <taxon>Clonostachys</taxon>
    </lineage>
</organism>
<dbReference type="SUPFAM" id="SSF48403">
    <property type="entry name" value="Ankyrin repeat"/>
    <property type="match status" value="2"/>
</dbReference>
<dbReference type="PANTHER" id="PTHR24198:SF165">
    <property type="entry name" value="ANKYRIN REPEAT-CONTAINING PROTEIN-RELATED"/>
    <property type="match status" value="1"/>
</dbReference>
<dbReference type="SMART" id="SM00248">
    <property type="entry name" value="ANK"/>
    <property type="match status" value="7"/>
</dbReference>
<evidence type="ECO:0000256" key="3">
    <source>
        <dbReference type="PROSITE-ProRule" id="PRU00023"/>
    </source>
</evidence>
<protein>
    <submittedName>
        <fullName evidence="5">Uncharacterized protein</fullName>
    </submittedName>
</protein>
<accession>A0A8H7NPR1</accession>
<dbReference type="AlphaFoldDB" id="A0A8H7NPR1"/>
<feature type="region of interest" description="Disordered" evidence="4">
    <location>
        <begin position="781"/>
        <end position="803"/>
    </location>
</feature>
<feature type="repeat" description="ANK" evidence="3">
    <location>
        <begin position="586"/>
        <end position="618"/>
    </location>
</feature>
<dbReference type="PROSITE" id="PS50088">
    <property type="entry name" value="ANK_REPEAT"/>
    <property type="match status" value="2"/>
</dbReference>
<dbReference type="PANTHER" id="PTHR24198">
    <property type="entry name" value="ANKYRIN REPEAT AND PROTEIN KINASE DOMAIN-CONTAINING PROTEIN"/>
    <property type="match status" value="1"/>
</dbReference>
<keyword evidence="2 3" id="KW-0040">ANK repeat</keyword>
<keyword evidence="1" id="KW-0677">Repeat</keyword>
<proteinExistence type="predicted"/>
<dbReference type="InterPro" id="IPR036770">
    <property type="entry name" value="Ankyrin_rpt-contain_sf"/>
</dbReference>
<dbReference type="EMBL" id="JADCTT010000001">
    <property type="protein sequence ID" value="KAF9759992.1"/>
    <property type="molecule type" value="Genomic_DNA"/>
</dbReference>
<dbReference type="InterPro" id="IPR002110">
    <property type="entry name" value="Ankyrin_rpt"/>
</dbReference>
<gene>
    <name evidence="5" type="ORF">IM811_001686</name>
</gene>
<dbReference type="Gene3D" id="1.25.40.20">
    <property type="entry name" value="Ankyrin repeat-containing domain"/>
    <property type="match status" value="2"/>
</dbReference>
<evidence type="ECO:0000256" key="4">
    <source>
        <dbReference type="SAM" id="MobiDB-lite"/>
    </source>
</evidence>
<dbReference type="Pfam" id="PF12796">
    <property type="entry name" value="Ank_2"/>
    <property type="match status" value="1"/>
</dbReference>
<comment type="caution">
    <text evidence="5">The sequence shown here is derived from an EMBL/GenBank/DDBJ whole genome shotgun (WGS) entry which is preliminary data.</text>
</comment>
<evidence type="ECO:0000256" key="1">
    <source>
        <dbReference type="ARBA" id="ARBA00022737"/>
    </source>
</evidence>
<evidence type="ECO:0000313" key="5">
    <source>
        <dbReference type="EMBL" id="KAF9759992.1"/>
    </source>
</evidence>
<evidence type="ECO:0000256" key="2">
    <source>
        <dbReference type="ARBA" id="ARBA00023043"/>
    </source>
</evidence>
<evidence type="ECO:0000313" key="6">
    <source>
        <dbReference type="Proteomes" id="UP000616885"/>
    </source>
</evidence>
<feature type="repeat" description="ANK" evidence="3">
    <location>
        <begin position="664"/>
        <end position="696"/>
    </location>
</feature>